<dbReference type="KEGG" id="nha:Nham_3879"/>
<evidence type="ECO:0008006" key="3">
    <source>
        <dbReference type="Google" id="ProtNLM"/>
    </source>
</evidence>
<reference evidence="1 2" key="1">
    <citation type="submission" date="2006-03" db="EMBL/GenBank/DDBJ databases">
        <title>Complete sequence of chromosome of Nitrobacter hamburgensis X14.</title>
        <authorList>
            <consortium name="US DOE Joint Genome Institute"/>
            <person name="Copeland A."/>
            <person name="Lucas S."/>
            <person name="Lapidus A."/>
            <person name="Barry K."/>
            <person name="Detter J.C."/>
            <person name="Glavina del Rio T."/>
            <person name="Hammon N."/>
            <person name="Israni S."/>
            <person name="Dalin E."/>
            <person name="Tice H."/>
            <person name="Pitluck S."/>
            <person name="Chain P."/>
            <person name="Malfatti S."/>
            <person name="Shin M."/>
            <person name="Vergez L."/>
            <person name="Schmutz J."/>
            <person name="Larimer F."/>
            <person name="Land M."/>
            <person name="Hauser L."/>
            <person name="Kyrpides N."/>
            <person name="Ivanova N."/>
            <person name="Ward B."/>
            <person name="Arp D."/>
            <person name="Klotz M."/>
            <person name="Stein L."/>
            <person name="O'Mullan G."/>
            <person name="Starkenburg S."/>
            <person name="Sayavedra L."/>
            <person name="Poret-Peterson A.T."/>
            <person name="Gentry M.E."/>
            <person name="Bruce D."/>
            <person name="Richardson P."/>
        </authorList>
    </citation>
    <scope>NUCLEOTIDE SEQUENCE [LARGE SCALE GENOMIC DNA]</scope>
    <source>
        <strain evidence="2">DSM 10229 / NCIMB 13809 / X14</strain>
    </source>
</reference>
<organism evidence="1 2">
    <name type="scientific">Nitrobacter hamburgensis (strain DSM 10229 / NCIMB 13809 / X14)</name>
    <dbReference type="NCBI Taxonomy" id="323097"/>
    <lineage>
        <taxon>Bacteria</taxon>
        <taxon>Pseudomonadati</taxon>
        <taxon>Pseudomonadota</taxon>
        <taxon>Alphaproteobacteria</taxon>
        <taxon>Hyphomicrobiales</taxon>
        <taxon>Nitrobacteraceae</taxon>
        <taxon>Nitrobacter</taxon>
    </lineage>
</organism>
<evidence type="ECO:0000313" key="1">
    <source>
        <dbReference type="EMBL" id="ABE64577.1"/>
    </source>
</evidence>
<dbReference type="STRING" id="323097.Nham_3879"/>
<dbReference type="eggNOG" id="ENOG5030D6W">
    <property type="taxonomic scope" value="Bacteria"/>
</dbReference>
<dbReference type="AlphaFoldDB" id="Q1QGS0"/>
<gene>
    <name evidence="1" type="ordered locus">Nham_3879</name>
</gene>
<dbReference type="EMBL" id="CP000319">
    <property type="protein sequence ID" value="ABE64577.1"/>
    <property type="molecule type" value="Genomic_DNA"/>
</dbReference>
<dbReference type="HOGENOM" id="CLU_1179219_0_0_5"/>
<proteinExistence type="predicted"/>
<dbReference type="Proteomes" id="UP000001953">
    <property type="component" value="Chromosome"/>
</dbReference>
<sequence length="235" mass="24386">MSNFLDNLKEAVRENPLSAALIGGGALWLLIGDERLKNAAASTSAAPAPLADIGANLRSSETKITNSPPTAPEIDHELQPGGHRLREATSAASEATSGAANAIKDRLGEGITYARESFSKATEALPPKETMAKVQSSLSDLLERQPLVLGVIGLAVGVAIASAFTASDLENEWVGEVSDRVKEDLKARAGAVSHSAREASDTLKAELSDIGSEAVDRLHETGRNAVNAARGKASA</sequence>
<evidence type="ECO:0000313" key="2">
    <source>
        <dbReference type="Proteomes" id="UP000001953"/>
    </source>
</evidence>
<accession>Q1QGS0</accession>
<dbReference type="OrthoDB" id="8250650at2"/>
<name>Q1QGS0_NITHX</name>
<keyword evidence="2" id="KW-1185">Reference proteome</keyword>
<protein>
    <recommendedName>
        <fullName evidence="3">DUF3618 domain-containing protein</fullName>
    </recommendedName>
</protein>
<dbReference type="RefSeq" id="WP_011512209.1">
    <property type="nucleotide sequence ID" value="NC_007964.1"/>
</dbReference>